<accession>D7DVA9</accession>
<dbReference type="HOGENOM" id="CLU_992530_0_0_2"/>
<dbReference type="InterPro" id="IPR036390">
    <property type="entry name" value="WH_DNA-bd_sf"/>
</dbReference>
<dbReference type="Gene3D" id="1.10.10.10">
    <property type="entry name" value="Winged helix-like DNA-binding domain superfamily/Winged helix DNA-binding domain"/>
    <property type="match status" value="1"/>
</dbReference>
<dbReference type="KEGG" id="mvo:Mvol_1413"/>
<dbReference type="PROSITE" id="PS50931">
    <property type="entry name" value="HTH_LYSR"/>
    <property type="match status" value="1"/>
</dbReference>
<sequence>MDKKICAEILEDTKKLKGITSSKNNELSPMIQFNYNNHTITTNQLNILNLLKNYKSQNKVAELLNIPVSSINIQIKRLETKLSLKLLYSSPSGSTLSKEAENLLLYYNSLNKRIYEEPFVACGFVSGEIGKVLFEDVLISSFENILRLYNSGLTKIVGLDDPYWSYRIEGELFPVAKDYYVMVHSSKNDEDFDYKNMVGIHHSAHRIVWKTLKQEKIDFKISKVVKNPFYAIDLLDEGYSLLLNHSLIRYLKKEHIVEVPDYYEKTYYSINFMDTLKKANNMDNLEFEKEFEDLIYKKEKEIKNAGFELIL</sequence>
<dbReference type="AlphaFoldDB" id="D7DVA9"/>
<gene>
    <name evidence="2" type="ordered locus">Mvol_1413</name>
</gene>
<dbReference type="STRING" id="456320.Mvol_1413"/>
<keyword evidence="3" id="KW-1185">Reference proteome</keyword>
<reference evidence="2 3" key="1">
    <citation type="submission" date="2010-05" db="EMBL/GenBank/DDBJ databases">
        <title>Complete sequence of Methanococcus voltae A3.</title>
        <authorList>
            <consortium name="US DOE Joint Genome Institute"/>
            <person name="Lucas S."/>
            <person name="Copeland A."/>
            <person name="Lapidus A."/>
            <person name="Cheng J.-F."/>
            <person name="Bruce D."/>
            <person name="Goodwin L."/>
            <person name="Pitluck S."/>
            <person name="Lowry S."/>
            <person name="Clum A."/>
            <person name="Land M."/>
            <person name="Hauser L."/>
            <person name="Kyrpides N."/>
            <person name="Mikhailova N."/>
            <person name="Whitman W.B."/>
            <person name="Woyke T."/>
        </authorList>
    </citation>
    <scope>NUCLEOTIDE SEQUENCE [LARGE SCALE GENOMIC DNA]</scope>
    <source>
        <strain evidence="3">ATCC BAA-1334 / A3</strain>
    </source>
</reference>
<dbReference type="GO" id="GO:0003700">
    <property type="term" value="F:DNA-binding transcription factor activity"/>
    <property type="evidence" value="ECO:0007669"/>
    <property type="project" value="InterPro"/>
</dbReference>
<dbReference type="EMBL" id="CP002057">
    <property type="protein sequence ID" value="ADI37069.1"/>
    <property type="molecule type" value="Genomic_DNA"/>
</dbReference>
<evidence type="ECO:0000259" key="1">
    <source>
        <dbReference type="PROSITE" id="PS50931"/>
    </source>
</evidence>
<evidence type="ECO:0000313" key="3">
    <source>
        <dbReference type="Proteomes" id="UP000007722"/>
    </source>
</evidence>
<dbReference type="InterPro" id="IPR000847">
    <property type="entry name" value="LysR_HTH_N"/>
</dbReference>
<dbReference type="InterPro" id="IPR036388">
    <property type="entry name" value="WH-like_DNA-bd_sf"/>
</dbReference>
<dbReference type="SUPFAM" id="SSF46785">
    <property type="entry name" value="Winged helix' DNA-binding domain"/>
    <property type="match status" value="1"/>
</dbReference>
<dbReference type="Proteomes" id="UP000007722">
    <property type="component" value="Chromosome"/>
</dbReference>
<dbReference type="InParanoid" id="D7DVA9"/>
<dbReference type="eggNOG" id="arCOG00225">
    <property type="taxonomic scope" value="Archaea"/>
</dbReference>
<name>D7DVA9_METV3</name>
<evidence type="ECO:0000313" key="2">
    <source>
        <dbReference type="EMBL" id="ADI37069.1"/>
    </source>
</evidence>
<feature type="domain" description="HTH lysR-type" evidence="1">
    <location>
        <begin position="40"/>
        <end position="97"/>
    </location>
</feature>
<proteinExistence type="predicted"/>
<organism evidence="2 3">
    <name type="scientific">Methanococcus voltae (strain ATCC BAA-1334 / A3)</name>
    <dbReference type="NCBI Taxonomy" id="456320"/>
    <lineage>
        <taxon>Archaea</taxon>
        <taxon>Methanobacteriati</taxon>
        <taxon>Methanobacteriota</taxon>
        <taxon>Methanomada group</taxon>
        <taxon>Methanococci</taxon>
        <taxon>Methanococcales</taxon>
        <taxon>Methanococcaceae</taxon>
        <taxon>Methanococcus</taxon>
    </lineage>
</organism>
<protein>
    <submittedName>
        <fullName evidence="2">Transcriptional regulator, LysR family</fullName>
    </submittedName>
</protein>